<keyword evidence="7" id="KW-1185">Reference proteome</keyword>
<evidence type="ECO:0000256" key="2">
    <source>
        <dbReference type="ARBA" id="ARBA00006251"/>
    </source>
</evidence>
<dbReference type="InterPro" id="IPR002060">
    <property type="entry name" value="Squ/phyt_synthse"/>
</dbReference>
<dbReference type="InterPro" id="IPR008949">
    <property type="entry name" value="Isoprenoid_synthase_dom_sf"/>
</dbReference>
<dbReference type="GO" id="GO:0051996">
    <property type="term" value="F:squalene synthase [NAD(P)H] activity"/>
    <property type="evidence" value="ECO:0007669"/>
    <property type="project" value="InterPro"/>
</dbReference>
<evidence type="ECO:0000256" key="3">
    <source>
        <dbReference type="ARBA" id="ARBA00022679"/>
    </source>
</evidence>
<dbReference type="SFLD" id="SFLDG01018">
    <property type="entry name" value="Squalene/Phytoene_Synthase_Lik"/>
    <property type="match status" value="1"/>
</dbReference>
<evidence type="ECO:0000313" key="7">
    <source>
        <dbReference type="Proteomes" id="UP000192708"/>
    </source>
</evidence>
<dbReference type="RefSeq" id="WP_234986899.1">
    <property type="nucleotide sequence ID" value="NZ_FWXJ01000004.1"/>
</dbReference>
<keyword evidence="3" id="KW-0808">Transferase</keyword>
<comment type="cofactor">
    <cofactor evidence="5">
        <name>ATP</name>
        <dbReference type="ChEBI" id="CHEBI:30616"/>
    </cofactor>
</comment>
<dbReference type="Gene3D" id="1.10.600.10">
    <property type="entry name" value="Farnesyl Diphosphate Synthase"/>
    <property type="match status" value="1"/>
</dbReference>
<dbReference type="AlphaFoldDB" id="A0A1W1Z1J5"/>
<organism evidence="6 7">
    <name type="scientific">Polynucleobacter kasalickyi</name>
    <dbReference type="NCBI Taxonomy" id="1938817"/>
    <lineage>
        <taxon>Bacteria</taxon>
        <taxon>Pseudomonadati</taxon>
        <taxon>Pseudomonadota</taxon>
        <taxon>Betaproteobacteria</taxon>
        <taxon>Burkholderiales</taxon>
        <taxon>Burkholderiaceae</taxon>
        <taxon>Polynucleobacter</taxon>
    </lineage>
</organism>
<dbReference type="FunFam" id="1.10.600.10:FF:000020">
    <property type="entry name" value="Phytoene synthase"/>
    <property type="match status" value="1"/>
</dbReference>
<dbReference type="PANTHER" id="PTHR31480">
    <property type="entry name" value="BIFUNCTIONAL LYCOPENE CYCLASE/PHYTOENE SYNTHASE"/>
    <property type="match status" value="1"/>
</dbReference>
<dbReference type="PROSITE" id="PS01045">
    <property type="entry name" value="SQUALEN_PHYTOEN_SYN_2"/>
    <property type="match status" value="1"/>
</dbReference>
<evidence type="ECO:0000256" key="4">
    <source>
        <dbReference type="ARBA" id="ARBA00022746"/>
    </source>
</evidence>
<dbReference type="InterPro" id="IPR033904">
    <property type="entry name" value="Trans_IPPS_HH"/>
</dbReference>
<protein>
    <submittedName>
        <fullName evidence="6">Phytoene synthase</fullName>
    </submittedName>
</protein>
<name>A0A1W1Z1J5_9BURK</name>
<comment type="pathway">
    <text evidence="1">Carotenoid biosynthesis; phytoene biosynthesis.</text>
</comment>
<dbReference type="EMBL" id="FWXJ01000004">
    <property type="protein sequence ID" value="SMC42299.1"/>
    <property type="molecule type" value="Genomic_DNA"/>
</dbReference>
<dbReference type="STRING" id="1938817.SAMN06296008_10476"/>
<accession>A0A1W1Z1J5</accession>
<dbReference type="GO" id="GO:0016117">
    <property type="term" value="P:carotenoid biosynthetic process"/>
    <property type="evidence" value="ECO:0007669"/>
    <property type="project" value="UniProtKB-KW"/>
</dbReference>
<dbReference type="CDD" id="cd00683">
    <property type="entry name" value="Trans_IPPS_HH"/>
    <property type="match status" value="1"/>
</dbReference>
<gene>
    <name evidence="6" type="ORF">SAMN06296008_10476</name>
</gene>
<dbReference type="Proteomes" id="UP000192708">
    <property type="component" value="Unassembled WGS sequence"/>
</dbReference>
<evidence type="ECO:0000256" key="5">
    <source>
        <dbReference type="ARBA" id="ARBA00053028"/>
    </source>
</evidence>
<dbReference type="Pfam" id="PF00494">
    <property type="entry name" value="SQS_PSY"/>
    <property type="match status" value="1"/>
</dbReference>
<sequence>MFKNIFSSLIARPMLMSPSVSNASLDTKECEELMRGGSKSFFAASRVLPSRVRTPSIALYAFCRLMDDIVDDGPDDENVIAILQERINCIYQGVPHDIPADRALAKVVKPCAIPQPLLEALLEGFLWDKQGREYETLEDVYDYAARVAGTVGAMMALIMGVRSHQALARACELGLAMQLTNIARDVGEDARNGRLYLPRQWLREEGIAPEEWLKNPEFTPALGRVIARLLKSADELYARSQNGIAYLPRDCRCAIMAARKVYAEIGRVVERQGYDSVNSRAVVSGGRKKRLIILSLSSIIFGGAHKEYEHMEPSIEYLVKTVPTEDPFAHYGGSFEQRVVWVINLLEKTELRRIADFETMASQNTKA</sequence>
<dbReference type="InterPro" id="IPR044843">
    <property type="entry name" value="Trans_IPPS_bact-type"/>
</dbReference>
<dbReference type="GO" id="GO:0004311">
    <property type="term" value="F:geranylgeranyl diphosphate synthase activity"/>
    <property type="evidence" value="ECO:0007669"/>
    <property type="project" value="InterPro"/>
</dbReference>
<evidence type="ECO:0000256" key="1">
    <source>
        <dbReference type="ARBA" id="ARBA00004684"/>
    </source>
</evidence>
<dbReference type="SFLD" id="SFLDS00005">
    <property type="entry name" value="Isoprenoid_Synthase_Type_I"/>
    <property type="match status" value="1"/>
</dbReference>
<dbReference type="SFLD" id="SFLDG01212">
    <property type="entry name" value="Phytoene_synthase_like"/>
    <property type="match status" value="1"/>
</dbReference>
<dbReference type="PROSITE" id="PS01044">
    <property type="entry name" value="SQUALEN_PHYTOEN_SYN_1"/>
    <property type="match status" value="1"/>
</dbReference>
<dbReference type="InterPro" id="IPR019845">
    <property type="entry name" value="Squalene/phytoene_synthase_CS"/>
</dbReference>
<reference evidence="6 7" key="1">
    <citation type="submission" date="2017-04" db="EMBL/GenBank/DDBJ databases">
        <authorList>
            <person name="Afonso C.L."/>
            <person name="Miller P.J."/>
            <person name="Scott M.A."/>
            <person name="Spackman E."/>
            <person name="Goraichik I."/>
            <person name="Dimitrov K.M."/>
            <person name="Suarez D.L."/>
            <person name="Swayne D.E."/>
        </authorList>
    </citation>
    <scope>NUCLEOTIDE SEQUENCE [LARGE SCALE GENOMIC DNA]</scope>
    <source>
        <strain evidence="6 7">VK13</strain>
    </source>
</reference>
<dbReference type="SUPFAM" id="SSF48576">
    <property type="entry name" value="Terpenoid synthases"/>
    <property type="match status" value="1"/>
</dbReference>
<proteinExistence type="inferred from homology"/>
<comment type="similarity">
    <text evidence="2">Belongs to the phytoene/squalene synthase family.</text>
</comment>
<keyword evidence="4" id="KW-0125">Carotenoid biosynthesis</keyword>
<evidence type="ECO:0000313" key="6">
    <source>
        <dbReference type="EMBL" id="SMC42299.1"/>
    </source>
</evidence>